<reference evidence="2 3" key="1">
    <citation type="journal article" date="2014" name="Am. J. Bot.">
        <title>Genome assembly and annotation for red clover (Trifolium pratense; Fabaceae).</title>
        <authorList>
            <person name="Istvanek J."/>
            <person name="Jaros M."/>
            <person name="Krenek A."/>
            <person name="Repkova J."/>
        </authorList>
    </citation>
    <scope>NUCLEOTIDE SEQUENCE [LARGE SCALE GENOMIC DNA]</scope>
    <source>
        <strain evidence="3">cv. Tatra</strain>
        <tissue evidence="2">Young leaves</tissue>
    </source>
</reference>
<dbReference type="Proteomes" id="UP000236291">
    <property type="component" value="Unassembled WGS sequence"/>
</dbReference>
<dbReference type="InterPro" id="IPR053313">
    <property type="entry name" value="RGF"/>
</dbReference>
<dbReference type="PANTHER" id="PTHR34961">
    <property type="entry name" value="TRANSMEMBRANE PROTEIN"/>
    <property type="match status" value="1"/>
</dbReference>
<dbReference type="AlphaFoldDB" id="A0A2K3NUI0"/>
<dbReference type="Pfam" id="PF21529">
    <property type="entry name" value="GLV1-2"/>
    <property type="match status" value="1"/>
</dbReference>
<dbReference type="EMBL" id="ASHM01001439">
    <property type="protein sequence ID" value="PNY06672.1"/>
    <property type="molecule type" value="Genomic_DNA"/>
</dbReference>
<comment type="caution">
    <text evidence="2">The sequence shown here is derived from an EMBL/GenBank/DDBJ whole genome shotgun (WGS) entry which is preliminary data.</text>
</comment>
<evidence type="ECO:0000256" key="1">
    <source>
        <dbReference type="SAM" id="SignalP"/>
    </source>
</evidence>
<sequence>MTSLPLLLLLILCGFLHACTPRPIAGQHTAKYNFNKELDNVKLLGTLTTLSVKEHKLEENPSQQQKITNNEINIGVSCNSASTLKKVILGSSLQTDSPSLLAEKDERGHARSMLGHHVEETMDTNTNENTEDIVDMDYAQPHRKAPIHNEKP</sequence>
<gene>
    <name evidence="2" type="ORF">L195_g003147</name>
</gene>
<protein>
    <submittedName>
        <fullName evidence="2">Uncharacterized protein</fullName>
    </submittedName>
</protein>
<dbReference type="OrthoDB" id="1911637at2759"/>
<keyword evidence="1" id="KW-0732">Signal</keyword>
<reference evidence="2 3" key="2">
    <citation type="journal article" date="2017" name="Front. Plant Sci.">
        <title>Gene Classification and Mining of Molecular Markers Useful in Red Clover (Trifolium pratense) Breeding.</title>
        <authorList>
            <person name="Istvanek J."/>
            <person name="Dluhosova J."/>
            <person name="Dluhos P."/>
            <person name="Patkova L."/>
            <person name="Nedelnik J."/>
            <person name="Repkova J."/>
        </authorList>
    </citation>
    <scope>NUCLEOTIDE SEQUENCE [LARGE SCALE GENOMIC DNA]</scope>
    <source>
        <strain evidence="3">cv. Tatra</strain>
        <tissue evidence="2">Young leaves</tissue>
    </source>
</reference>
<dbReference type="InterPro" id="IPR049306">
    <property type="entry name" value="GLV1-2"/>
</dbReference>
<evidence type="ECO:0000313" key="2">
    <source>
        <dbReference type="EMBL" id="PNY06672.1"/>
    </source>
</evidence>
<feature type="signal peptide" evidence="1">
    <location>
        <begin position="1"/>
        <end position="18"/>
    </location>
</feature>
<accession>A0A2K3NUI0</accession>
<feature type="chain" id="PRO_5014365864" evidence="1">
    <location>
        <begin position="19"/>
        <end position="152"/>
    </location>
</feature>
<proteinExistence type="predicted"/>
<organism evidence="2 3">
    <name type="scientific">Trifolium pratense</name>
    <name type="common">Red clover</name>
    <dbReference type="NCBI Taxonomy" id="57577"/>
    <lineage>
        <taxon>Eukaryota</taxon>
        <taxon>Viridiplantae</taxon>
        <taxon>Streptophyta</taxon>
        <taxon>Embryophyta</taxon>
        <taxon>Tracheophyta</taxon>
        <taxon>Spermatophyta</taxon>
        <taxon>Magnoliopsida</taxon>
        <taxon>eudicotyledons</taxon>
        <taxon>Gunneridae</taxon>
        <taxon>Pentapetalae</taxon>
        <taxon>rosids</taxon>
        <taxon>fabids</taxon>
        <taxon>Fabales</taxon>
        <taxon>Fabaceae</taxon>
        <taxon>Papilionoideae</taxon>
        <taxon>50 kb inversion clade</taxon>
        <taxon>NPAAA clade</taxon>
        <taxon>Hologalegina</taxon>
        <taxon>IRL clade</taxon>
        <taxon>Trifolieae</taxon>
        <taxon>Trifolium</taxon>
    </lineage>
</organism>
<name>A0A2K3NUI0_TRIPR</name>
<evidence type="ECO:0000313" key="3">
    <source>
        <dbReference type="Proteomes" id="UP000236291"/>
    </source>
</evidence>
<dbReference type="PANTHER" id="PTHR34961:SF7">
    <property type="entry name" value="TRANSMEMBRANE PROTEIN"/>
    <property type="match status" value="1"/>
</dbReference>